<dbReference type="PANTHER" id="PTHR35076">
    <property type="entry name" value="TUBULIN EPSILON AND DELTA COMPLEX PROTEIN 1"/>
    <property type="match status" value="1"/>
</dbReference>
<evidence type="ECO:0000313" key="3">
    <source>
        <dbReference type="Ensembl" id="ENSHHUP00000070657.1"/>
    </source>
</evidence>
<feature type="compositionally biased region" description="Low complexity" evidence="1">
    <location>
        <begin position="204"/>
        <end position="217"/>
    </location>
</feature>
<dbReference type="GeneTree" id="ENSGT00940000168283"/>
<reference evidence="4" key="1">
    <citation type="submission" date="2018-06" db="EMBL/GenBank/DDBJ databases">
        <title>Genome assembly of Danube salmon.</title>
        <authorList>
            <person name="Macqueen D.J."/>
            <person name="Gundappa M.K."/>
        </authorList>
    </citation>
    <scope>NUCLEOTIDE SEQUENCE [LARGE SCALE GENOMIC DNA]</scope>
</reference>
<feature type="region of interest" description="Disordered" evidence="1">
    <location>
        <begin position="204"/>
        <end position="223"/>
    </location>
</feature>
<evidence type="ECO:0000313" key="4">
    <source>
        <dbReference type="Proteomes" id="UP000314982"/>
    </source>
</evidence>
<protein>
    <submittedName>
        <fullName evidence="3">Tubulin epsilon and delta complex 1</fullName>
    </submittedName>
</protein>
<organism evidence="3 4">
    <name type="scientific">Hucho hucho</name>
    <name type="common">huchen</name>
    <dbReference type="NCBI Taxonomy" id="62062"/>
    <lineage>
        <taxon>Eukaryota</taxon>
        <taxon>Metazoa</taxon>
        <taxon>Chordata</taxon>
        <taxon>Craniata</taxon>
        <taxon>Vertebrata</taxon>
        <taxon>Euteleostomi</taxon>
        <taxon>Actinopterygii</taxon>
        <taxon>Neopterygii</taxon>
        <taxon>Teleostei</taxon>
        <taxon>Protacanthopterygii</taxon>
        <taxon>Salmoniformes</taxon>
        <taxon>Salmonidae</taxon>
        <taxon>Salmoninae</taxon>
        <taxon>Hucho</taxon>
    </lineage>
</organism>
<dbReference type="Pfam" id="PF14970">
    <property type="entry name" value="TEDC1"/>
    <property type="match status" value="1"/>
</dbReference>
<accession>A0A4W5Q3U1</accession>
<reference evidence="3" key="2">
    <citation type="submission" date="2025-08" db="UniProtKB">
        <authorList>
            <consortium name="Ensembl"/>
        </authorList>
    </citation>
    <scope>IDENTIFICATION</scope>
</reference>
<dbReference type="Proteomes" id="UP000314982">
    <property type="component" value="Unassembled WGS sequence"/>
</dbReference>
<feature type="domain" description="Tubulin epsilon and delta complex protein 1" evidence="2">
    <location>
        <begin position="86"/>
        <end position="264"/>
    </location>
</feature>
<keyword evidence="4" id="KW-1185">Reference proteome</keyword>
<dbReference type="AlphaFoldDB" id="A0A4W5Q3U1"/>
<dbReference type="InterPro" id="IPR043535">
    <property type="entry name" value="TEDC1"/>
</dbReference>
<dbReference type="InterPro" id="IPR027996">
    <property type="entry name" value="TEDC1_dom"/>
</dbReference>
<sequence>MQREKSVKAKEVIESLCKLLYSLGLECIPSAETFRRAKFNKGEGVVVEFWKLLHSFLLKALRLECSCTTLSDLDSHVREALWQCGYGASWIVVTTARLRPRSEVGSRELLVAFGWVLSSGSLLEALLRARSLELDILSLPPTVSLSSPREGGALGDVDGQGGLKEDRLLRRLQWQYGKLRFQWRRLLSIQEERARLLHQVLSSSTMPSTSTSQPSSSDAHHSMCSTALKKEVERLQTLSQLLEAYLEWKRQESLFWCWMDSVVDSQLSDLREEDTVENMSPVHQVVNRCYPYGYKDNEGLERLDNMLLRLQTGLKDTYTRQSRKAQSVLQDVEEIERRVAHRLHGLAESCTSTPTSGCCSYRPSLQGPQPLPNHHQPCRPGSVLPQACDGAVLPGRVSGTGTVRVQVQASSLIVELQRRERFLLGELGQMRQAKQGQIQEETASRLEGVGVVLIPPLPLKR</sequence>
<dbReference type="Ensembl" id="ENSHHUT00000073002.1">
    <property type="protein sequence ID" value="ENSHHUP00000070657.1"/>
    <property type="gene ID" value="ENSHHUG00000041529.1"/>
</dbReference>
<name>A0A4W5Q3U1_9TELE</name>
<evidence type="ECO:0000256" key="1">
    <source>
        <dbReference type="SAM" id="MobiDB-lite"/>
    </source>
</evidence>
<proteinExistence type="predicted"/>
<dbReference type="PANTHER" id="PTHR35076:SF1">
    <property type="entry name" value="TUBULIN EPSILON AND DELTA COMPLEX PROTEIN 1"/>
    <property type="match status" value="1"/>
</dbReference>
<reference evidence="3" key="3">
    <citation type="submission" date="2025-09" db="UniProtKB">
        <authorList>
            <consortium name="Ensembl"/>
        </authorList>
    </citation>
    <scope>IDENTIFICATION</scope>
</reference>
<evidence type="ECO:0000259" key="2">
    <source>
        <dbReference type="Pfam" id="PF14970"/>
    </source>
</evidence>